<feature type="compositionally biased region" description="Pro residues" evidence="1">
    <location>
        <begin position="105"/>
        <end position="123"/>
    </location>
</feature>
<keyword evidence="3" id="KW-1185">Reference proteome</keyword>
<gene>
    <name evidence="2" type="ORF">LAUMK136_03820</name>
</gene>
<accession>A0A498Q849</accession>
<feature type="compositionally biased region" description="Pro residues" evidence="1">
    <location>
        <begin position="8"/>
        <end position="31"/>
    </location>
</feature>
<evidence type="ECO:0000256" key="1">
    <source>
        <dbReference type="SAM" id="MobiDB-lite"/>
    </source>
</evidence>
<evidence type="ECO:0000313" key="3">
    <source>
        <dbReference type="Proteomes" id="UP000273307"/>
    </source>
</evidence>
<reference evidence="2 3" key="1">
    <citation type="submission" date="2018-09" db="EMBL/GenBank/DDBJ databases">
        <authorList>
            <person name="Tagini F."/>
        </authorList>
    </citation>
    <scope>NUCLEOTIDE SEQUENCE [LARGE SCALE GENOMIC DNA]</scope>
    <source>
        <strain evidence="2 3">MK136</strain>
    </source>
</reference>
<proteinExistence type="predicted"/>
<dbReference type="AlphaFoldDB" id="A0A498Q849"/>
<name>A0A498Q849_9MYCO</name>
<sequence>MLGFGPPGLVPAPAAPSFPLPRDPTPPPMPVDPKDMSAEQAIAEWAEVNAEIRAWNARCGVENVGPLPPAQYNACIASRGPLLERLTAIRARLNDLGIPIEGEPAPGPTQPGTPGSEPPPNQPGAPSSPSITDQATQIGNDVMEHVPKGSRLNTLVDRINQLHIGDQQQAAEAAEAAGEAAWGQTGGIVNGPNGAKLVLPANPKFGEAIMVAPGGTLSVFRGDLYQFLPK</sequence>
<feature type="region of interest" description="Disordered" evidence="1">
    <location>
        <begin position="98"/>
        <end position="134"/>
    </location>
</feature>
<organism evidence="2 3">
    <name type="scientific">Mycobacterium attenuatum</name>
    <dbReference type="NCBI Taxonomy" id="2341086"/>
    <lineage>
        <taxon>Bacteria</taxon>
        <taxon>Bacillati</taxon>
        <taxon>Actinomycetota</taxon>
        <taxon>Actinomycetes</taxon>
        <taxon>Mycobacteriales</taxon>
        <taxon>Mycobacteriaceae</taxon>
        <taxon>Mycobacterium</taxon>
    </lineage>
</organism>
<feature type="region of interest" description="Disordered" evidence="1">
    <location>
        <begin position="1"/>
        <end position="32"/>
    </location>
</feature>
<dbReference type="Proteomes" id="UP000273307">
    <property type="component" value="Unassembled WGS sequence"/>
</dbReference>
<dbReference type="EMBL" id="UPHP01000103">
    <property type="protein sequence ID" value="VBA41024.1"/>
    <property type="molecule type" value="Genomic_DNA"/>
</dbReference>
<evidence type="ECO:0000313" key="2">
    <source>
        <dbReference type="EMBL" id="VBA41024.1"/>
    </source>
</evidence>
<protein>
    <submittedName>
        <fullName evidence="2">Uncharacterized protein</fullName>
    </submittedName>
</protein>